<dbReference type="EMBL" id="JBIGIA010000040">
    <property type="protein sequence ID" value="MFG6459895.1"/>
    <property type="molecule type" value="Genomic_DNA"/>
</dbReference>
<accession>A0ABW7GD56</accession>
<organism evidence="1 2">
    <name type="scientific">Pelomonas nitida</name>
    <dbReference type="NCBI Taxonomy" id="3299027"/>
    <lineage>
        <taxon>Bacteria</taxon>
        <taxon>Pseudomonadati</taxon>
        <taxon>Pseudomonadota</taxon>
        <taxon>Betaproteobacteria</taxon>
        <taxon>Burkholderiales</taxon>
        <taxon>Sphaerotilaceae</taxon>
        <taxon>Roseateles</taxon>
    </lineage>
</organism>
<gene>
    <name evidence="1" type="ORF">ACG00X_23995</name>
</gene>
<name>A0ABW7GD56_9BURK</name>
<keyword evidence="2" id="KW-1185">Reference proteome</keyword>
<dbReference type="Proteomes" id="UP001606305">
    <property type="component" value="Unassembled WGS sequence"/>
</dbReference>
<evidence type="ECO:0000313" key="1">
    <source>
        <dbReference type="EMBL" id="MFG6459895.1"/>
    </source>
</evidence>
<reference evidence="1 2" key="1">
    <citation type="submission" date="2024-09" db="EMBL/GenBank/DDBJ databases">
        <title>Novel species of the genus Pelomonas and Roseateles isolated from streams.</title>
        <authorList>
            <person name="Lu H."/>
        </authorList>
    </citation>
    <scope>NUCLEOTIDE SEQUENCE [LARGE SCALE GENOMIC DNA]</scope>
    <source>
        <strain evidence="1 2">BYS96W</strain>
    </source>
</reference>
<protein>
    <submittedName>
        <fullName evidence="1">Uncharacterized protein</fullName>
    </submittedName>
</protein>
<comment type="caution">
    <text evidence="1">The sequence shown here is derived from an EMBL/GenBank/DDBJ whole genome shotgun (WGS) entry which is preliminary data.</text>
</comment>
<proteinExistence type="predicted"/>
<sequence length="141" mass="15793">MDREDVYRRVTETAERFGAGNPQQIKLLCSQLSAAPPDELLSGLLLVVSRCDPAAPNYQPQELAGRILAALRPKAKVDLARCLREILPTYNASIEQIPQYFESRCGKLLVLNELHLIESENPQTRAAASSRTMRWWLGDST</sequence>
<dbReference type="RefSeq" id="WP_394492341.1">
    <property type="nucleotide sequence ID" value="NZ_JBIGIA010000040.1"/>
</dbReference>
<evidence type="ECO:0000313" key="2">
    <source>
        <dbReference type="Proteomes" id="UP001606305"/>
    </source>
</evidence>